<dbReference type="EMBL" id="CP031229">
    <property type="protein sequence ID" value="AXH97180.1"/>
    <property type="molecule type" value="Genomic_DNA"/>
</dbReference>
<evidence type="ECO:0000313" key="2">
    <source>
        <dbReference type="EMBL" id="AXH97180.1"/>
    </source>
</evidence>
<keyword evidence="1" id="KW-0472">Membrane</keyword>
<dbReference type="PROSITE" id="PS51318">
    <property type="entry name" value="TAT"/>
    <property type="match status" value="1"/>
</dbReference>
<gene>
    <name evidence="2" type="ORF">DV701_14595</name>
</gene>
<keyword evidence="3" id="KW-1185">Reference proteome</keyword>
<dbReference type="RefSeq" id="WP_114929298.1">
    <property type="nucleotide sequence ID" value="NZ_CP031229.1"/>
</dbReference>
<dbReference type="KEGG" id="orn:DV701_14595"/>
<dbReference type="AlphaFoldDB" id="A0A345NQ72"/>
<dbReference type="InterPro" id="IPR006311">
    <property type="entry name" value="TAT_signal"/>
</dbReference>
<accession>A0A345NQ72</accession>
<dbReference type="OrthoDB" id="5620138at2"/>
<keyword evidence="1" id="KW-0812">Transmembrane</keyword>
<keyword evidence="1" id="KW-1133">Transmembrane helix</keyword>
<name>A0A345NQ72_9MICO</name>
<evidence type="ECO:0000313" key="3">
    <source>
        <dbReference type="Proteomes" id="UP000253790"/>
    </source>
</evidence>
<evidence type="ECO:0000256" key="1">
    <source>
        <dbReference type="SAM" id="Phobius"/>
    </source>
</evidence>
<feature type="transmembrane region" description="Helical" evidence="1">
    <location>
        <begin position="38"/>
        <end position="57"/>
    </location>
</feature>
<sequence length="179" mass="19511">MTDDIPTPAPVSFADLPVSDPGHLRKRLRPRPTTRRAFVGWALGAGTAVGLGSLALVNRAADRAQAAAYWQDWTGTSTGPCADYARDHTETGIQCGVSQMCLTLSCCWKYRNGAGNRVGWHKSAPGAAGYYLHRPDDCWAGTYDSWHWKFSDGNTYRCSDGWTCSADGACFKSICPWVV</sequence>
<organism evidence="2 3">
    <name type="scientific">Ornithinimicrobium avium</name>
    <dbReference type="NCBI Taxonomy" id="2283195"/>
    <lineage>
        <taxon>Bacteria</taxon>
        <taxon>Bacillati</taxon>
        <taxon>Actinomycetota</taxon>
        <taxon>Actinomycetes</taxon>
        <taxon>Micrococcales</taxon>
        <taxon>Ornithinimicrobiaceae</taxon>
        <taxon>Ornithinimicrobium</taxon>
    </lineage>
</organism>
<dbReference type="Proteomes" id="UP000253790">
    <property type="component" value="Chromosome"/>
</dbReference>
<proteinExistence type="predicted"/>
<protein>
    <submittedName>
        <fullName evidence="2">Uncharacterized protein</fullName>
    </submittedName>
</protein>
<reference evidence="2 3" key="1">
    <citation type="submission" date="2018-07" db="EMBL/GenBank/DDBJ databases">
        <title>Complete genome sequencing of Ornithinimicrobium sp. AMA3305.</title>
        <authorList>
            <person name="Bae J.-W."/>
        </authorList>
    </citation>
    <scope>NUCLEOTIDE SEQUENCE [LARGE SCALE GENOMIC DNA]</scope>
    <source>
        <strain evidence="2 3">AMA3305</strain>
    </source>
</reference>